<accession>A0AAW5HZW5</accession>
<proteinExistence type="predicted"/>
<keyword evidence="3" id="KW-1185">Reference proteome</keyword>
<dbReference type="Pfam" id="PF12728">
    <property type="entry name" value="HTH_17"/>
    <property type="match status" value="1"/>
</dbReference>
<dbReference type="GO" id="GO:0003677">
    <property type="term" value="F:DNA binding"/>
    <property type="evidence" value="ECO:0007669"/>
    <property type="project" value="InterPro"/>
</dbReference>
<sequence length="122" mass="13391">MAQQALEDLDIALSQPHSSSVDIVVDGSQQPLRIPRSAASALREVLANEVEGRPVEIVPVRKELTTQQAADLLHVSRPHVVKLIDTGQLAGHKVGAHRRLYADDVFAFIRKRDAAQRANTDE</sequence>
<dbReference type="Proteomes" id="UP001205920">
    <property type="component" value="Unassembled WGS sequence"/>
</dbReference>
<dbReference type="InterPro" id="IPR041657">
    <property type="entry name" value="HTH_17"/>
</dbReference>
<dbReference type="AlphaFoldDB" id="A0AAW5HZW5"/>
<dbReference type="NCBIfam" id="TIGR01764">
    <property type="entry name" value="excise"/>
    <property type="match status" value="1"/>
</dbReference>
<evidence type="ECO:0000313" key="3">
    <source>
        <dbReference type="Proteomes" id="UP001205920"/>
    </source>
</evidence>
<comment type="caution">
    <text evidence="2">The sequence shown here is derived from an EMBL/GenBank/DDBJ whole genome shotgun (WGS) entry which is preliminary data.</text>
</comment>
<feature type="domain" description="Helix-turn-helix" evidence="1">
    <location>
        <begin position="64"/>
        <end position="112"/>
    </location>
</feature>
<name>A0AAW5HZW5_9CORY</name>
<reference evidence="2 3" key="1">
    <citation type="submission" date="2021-01" db="EMBL/GenBank/DDBJ databases">
        <title>Identification and Characterization of Corynebacterium sp.</title>
        <authorList>
            <person name="Luo Q."/>
            <person name="Qu P."/>
            <person name="Chen Q."/>
        </authorList>
    </citation>
    <scope>NUCLEOTIDE SEQUENCE [LARGE SCALE GENOMIC DNA]</scope>
    <source>
        <strain evidence="2 3">MC-18</strain>
    </source>
</reference>
<protein>
    <submittedName>
        <fullName evidence="2">Helix-turn-helix domain-containing protein</fullName>
    </submittedName>
</protein>
<evidence type="ECO:0000259" key="1">
    <source>
        <dbReference type="Pfam" id="PF12728"/>
    </source>
</evidence>
<gene>
    <name evidence="2" type="ORF">JMN37_08345</name>
</gene>
<dbReference type="InterPro" id="IPR010093">
    <property type="entry name" value="SinI_DNA-bd"/>
</dbReference>
<dbReference type="EMBL" id="JAEUWV010000013">
    <property type="protein sequence ID" value="MCO6394977.1"/>
    <property type="molecule type" value="Genomic_DNA"/>
</dbReference>
<organism evidence="2 3">
    <name type="scientific">Corynebacterium lipophilum</name>
    <dbReference type="NCBI Taxonomy" id="2804918"/>
    <lineage>
        <taxon>Bacteria</taxon>
        <taxon>Bacillati</taxon>
        <taxon>Actinomycetota</taxon>
        <taxon>Actinomycetes</taxon>
        <taxon>Mycobacteriales</taxon>
        <taxon>Corynebacteriaceae</taxon>
        <taxon>Corynebacterium</taxon>
    </lineage>
</organism>
<evidence type="ECO:0000313" key="2">
    <source>
        <dbReference type="EMBL" id="MCO6394977.1"/>
    </source>
</evidence>